<dbReference type="Proteomes" id="UP000770661">
    <property type="component" value="Unassembled WGS sequence"/>
</dbReference>
<dbReference type="EMBL" id="JACEEZ010017392">
    <property type="protein sequence ID" value="KAG0717563.1"/>
    <property type="molecule type" value="Genomic_DNA"/>
</dbReference>
<accession>A0A8J4XYK8</accession>
<proteinExistence type="predicted"/>
<evidence type="ECO:0000313" key="3">
    <source>
        <dbReference type="Proteomes" id="UP000770661"/>
    </source>
</evidence>
<sequence>MSAAEGISAASVLVEAGRDVALSASALVESGSVVVVKEAEVKASVVEGERRVECSEGCGVALKSVLEAIDDLKRYFVSEVNDLKSVVRKQEIEIRSLKCRGGVSGGAHARDVPGKVPEGDVPCATTKGVVSSKSPRNGEWQVVEHNGARSKEKKVNNDHVVCTNAFQVLKGLQEEDTEVRTVDDTSSPVGKILVVGDSQVRHLDSRFCDREGMRMKSELLHLAAISSLQNFQRTPVLIRDHAVLRCARRQRQSVWEYVGILVDYSAMKDRFQSRRDLNLGHRAHHFQALTTRSPPPRKSHCRKEFTSRPHIK</sequence>
<organism evidence="2 3">
    <name type="scientific">Chionoecetes opilio</name>
    <name type="common">Atlantic snow crab</name>
    <name type="synonym">Cancer opilio</name>
    <dbReference type="NCBI Taxonomy" id="41210"/>
    <lineage>
        <taxon>Eukaryota</taxon>
        <taxon>Metazoa</taxon>
        <taxon>Ecdysozoa</taxon>
        <taxon>Arthropoda</taxon>
        <taxon>Crustacea</taxon>
        <taxon>Multicrustacea</taxon>
        <taxon>Malacostraca</taxon>
        <taxon>Eumalacostraca</taxon>
        <taxon>Eucarida</taxon>
        <taxon>Decapoda</taxon>
        <taxon>Pleocyemata</taxon>
        <taxon>Brachyura</taxon>
        <taxon>Eubrachyura</taxon>
        <taxon>Majoidea</taxon>
        <taxon>Majidae</taxon>
        <taxon>Chionoecetes</taxon>
    </lineage>
</organism>
<protein>
    <submittedName>
        <fullName evidence="2">Uncharacterized protein</fullName>
    </submittedName>
</protein>
<keyword evidence="3" id="KW-1185">Reference proteome</keyword>
<comment type="caution">
    <text evidence="2">The sequence shown here is derived from an EMBL/GenBank/DDBJ whole genome shotgun (WGS) entry which is preliminary data.</text>
</comment>
<reference evidence="2" key="1">
    <citation type="submission" date="2020-07" db="EMBL/GenBank/DDBJ databases">
        <title>The High-quality genome of the commercially important snow crab, Chionoecetes opilio.</title>
        <authorList>
            <person name="Jeong J.-H."/>
            <person name="Ryu S."/>
        </authorList>
    </citation>
    <scope>NUCLEOTIDE SEQUENCE</scope>
    <source>
        <strain evidence="2">MADBK_172401_WGS</strain>
        <tissue evidence="2">Digestive gland</tissue>
    </source>
</reference>
<evidence type="ECO:0000313" key="2">
    <source>
        <dbReference type="EMBL" id="KAG0717563.1"/>
    </source>
</evidence>
<feature type="region of interest" description="Disordered" evidence="1">
    <location>
        <begin position="290"/>
        <end position="312"/>
    </location>
</feature>
<feature type="compositionally biased region" description="Basic and acidic residues" evidence="1">
    <location>
        <begin position="302"/>
        <end position="312"/>
    </location>
</feature>
<gene>
    <name evidence="2" type="ORF">GWK47_008007</name>
</gene>
<evidence type="ECO:0000256" key="1">
    <source>
        <dbReference type="SAM" id="MobiDB-lite"/>
    </source>
</evidence>
<name>A0A8J4XYK8_CHIOP</name>
<dbReference type="AlphaFoldDB" id="A0A8J4XYK8"/>